<evidence type="ECO:0000313" key="10">
    <source>
        <dbReference type="Proteomes" id="UP001596956"/>
    </source>
</evidence>
<keyword evidence="5 9" id="KW-0418">Kinase</keyword>
<keyword evidence="6" id="KW-0902">Two-component regulatory system</keyword>
<evidence type="ECO:0000256" key="3">
    <source>
        <dbReference type="ARBA" id="ARBA00022553"/>
    </source>
</evidence>
<name>A0ABW3BMS5_9ACTN</name>
<feature type="compositionally biased region" description="Low complexity" evidence="7">
    <location>
        <begin position="220"/>
        <end position="229"/>
    </location>
</feature>
<feature type="non-terminal residue" evidence="9">
    <location>
        <position position="240"/>
    </location>
</feature>
<evidence type="ECO:0000256" key="5">
    <source>
        <dbReference type="ARBA" id="ARBA00022777"/>
    </source>
</evidence>
<dbReference type="EMBL" id="JBHTHR010001352">
    <property type="protein sequence ID" value="MFD0804094.1"/>
    <property type="molecule type" value="Genomic_DNA"/>
</dbReference>
<feature type="region of interest" description="Disordered" evidence="7">
    <location>
        <begin position="214"/>
        <end position="240"/>
    </location>
</feature>
<dbReference type="PANTHER" id="PTHR44936:SF9">
    <property type="entry name" value="SENSOR PROTEIN CREC"/>
    <property type="match status" value="1"/>
</dbReference>
<dbReference type="InterPro" id="IPR003594">
    <property type="entry name" value="HATPase_dom"/>
</dbReference>
<evidence type="ECO:0000256" key="7">
    <source>
        <dbReference type="SAM" id="MobiDB-lite"/>
    </source>
</evidence>
<organism evidence="9 10">
    <name type="scientific">Streptomonospora algeriensis</name>
    <dbReference type="NCBI Taxonomy" id="995084"/>
    <lineage>
        <taxon>Bacteria</taxon>
        <taxon>Bacillati</taxon>
        <taxon>Actinomycetota</taxon>
        <taxon>Actinomycetes</taxon>
        <taxon>Streptosporangiales</taxon>
        <taxon>Nocardiopsidaceae</taxon>
        <taxon>Streptomonospora</taxon>
    </lineage>
</organism>
<dbReference type="Gene3D" id="3.30.565.10">
    <property type="entry name" value="Histidine kinase-like ATPase, C-terminal domain"/>
    <property type="match status" value="1"/>
</dbReference>
<gene>
    <name evidence="9" type="ORF">ACFQZU_22655</name>
</gene>
<keyword evidence="3" id="KW-0597">Phosphoprotein</keyword>
<evidence type="ECO:0000259" key="8">
    <source>
        <dbReference type="SMART" id="SM00387"/>
    </source>
</evidence>
<dbReference type="InterPro" id="IPR050980">
    <property type="entry name" value="2C_sensor_his_kinase"/>
</dbReference>
<dbReference type="PANTHER" id="PTHR44936">
    <property type="entry name" value="SENSOR PROTEIN CREC"/>
    <property type="match status" value="1"/>
</dbReference>
<evidence type="ECO:0000256" key="4">
    <source>
        <dbReference type="ARBA" id="ARBA00022679"/>
    </source>
</evidence>
<dbReference type="EC" id="2.7.13.3" evidence="2"/>
<keyword evidence="10" id="KW-1185">Reference proteome</keyword>
<dbReference type="InterPro" id="IPR036890">
    <property type="entry name" value="HATPase_C_sf"/>
</dbReference>
<dbReference type="SMART" id="SM00387">
    <property type="entry name" value="HATPase_c"/>
    <property type="match status" value="1"/>
</dbReference>
<proteinExistence type="predicted"/>
<accession>A0ABW3BMS5</accession>
<comment type="catalytic activity">
    <reaction evidence="1">
        <text>ATP + protein L-histidine = ADP + protein N-phospho-L-histidine.</text>
        <dbReference type="EC" id="2.7.13.3"/>
    </reaction>
</comment>
<keyword evidence="4" id="KW-0808">Transferase</keyword>
<feature type="domain" description="Histidine kinase/HSP90-like ATPase" evidence="8">
    <location>
        <begin position="95"/>
        <end position="211"/>
    </location>
</feature>
<evidence type="ECO:0000256" key="1">
    <source>
        <dbReference type="ARBA" id="ARBA00000085"/>
    </source>
</evidence>
<dbReference type="GO" id="GO:0016301">
    <property type="term" value="F:kinase activity"/>
    <property type="evidence" value="ECO:0007669"/>
    <property type="project" value="UniProtKB-KW"/>
</dbReference>
<dbReference type="Pfam" id="PF02518">
    <property type="entry name" value="HATPase_c"/>
    <property type="match status" value="1"/>
</dbReference>
<reference evidence="10" key="1">
    <citation type="journal article" date="2019" name="Int. J. Syst. Evol. Microbiol.">
        <title>The Global Catalogue of Microorganisms (GCM) 10K type strain sequencing project: providing services to taxonomists for standard genome sequencing and annotation.</title>
        <authorList>
            <consortium name="The Broad Institute Genomics Platform"/>
            <consortium name="The Broad Institute Genome Sequencing Center for Infectious Disease"/>
            <person name="Wu L."/>
            <person name="Ma J."/>
        </authorList>
    </citation>
    <scope>NUCLEOTIDE SEQUENCE [LARGE SCALE GENOMIC DNA]</scope>
    <source>
        <strain evidence="10">CCUG 63369</strain>
    </source>
</reference>
<sequence length="240" mass="25651">MQVLVLAEQQRHEIDRLEKDEDDPERLKHLYEVDHALTMIRRTARELRVLVDRDENETGGDATSLLDVVRMAASSIESYSRVRIATVAELAVPSYAADDVASMIAPLLDNATRYSPGTVDVGVHPTESGGVIVRIADSGIGLGEYHVRTLNAIMNGDVPPLDEHAARHTGFPVVHRLAHRHGASVTFSSRPASDSSHPSGTTAVVSLPAHLVCDPPAPAPALGEPAAGGRPQAEPWAPAP</sequence>
<protein>
    <recommendedName>
        <fullName evidence="2">histidine kinase</fullName>
        <ecNumber evidence="2">2.7.13.3</ecNumber>
    </recommendedName>
</protein>
<evidence type="ECO:0000256" key="2">
    <source>
        <dbReference type="ARBA" id="ARBA00012438"/>
    </source>
</evidence>
<comment type="caution">
    <text evidence="9">The sequence shown here is derived from an EMBL/GenBank/DDBJ whole genome shotgun (WGS) entry which is preliminary data.</text>
</comment>
<dbReference type="SUPFAM" id="SSF55874">
    <property type="entry name" value="ATPase domain of HSP90 chaperone/DNA topoisomerase II/histidine kinase"/>
    <property type="match status" value="1"/>
</dbReference>
<evidence type="ECO:0000256" key="6">
    <source>
        <dbReference type="ARBA" id="ARBA00023012"/>
    </source>
</evidence>
<dbReference type="Proteomes" id="UP001596956">
    <property type="component" value="Unassembled WGS sequence"/>
</dbReference>
<evidence type="ECO:0000313" key="9">
    <source>
        <dbReference type="EMBL" id="MFD0804094.1"/>
    </source>
</evidence>